<organism evidence="1 2">
    <name type="scientific">Streptomyces thinghirensis</name>
    <dbReference type="NCBI Taxonomy" id="551547"/>
    <lineage>
        <taxon>Bacteria</taxon>
        <taxon>Bacillati</taxon>
        <taxon>Actinomycetota</taxon>
        <taxon>Actinomycetes</taxon>
        <taxon>Kitasatosporales</taxon>
        <taxon>Streptomycetaceae</taxon>
        <taxon>Streptomyces</taxon>
    </lineage>
</organism>
<accession>A0ABP9T5T6</accession>
<protein>
    <recommendedName>
        <fullName evidence="3">Alpha/beta hydrolase</fullName>
    </recommendedName>
</protein>
<name>A0ABP9T5T6_9ACTN</name>
<dbReference type="SUPFAM" id="SSF53474">
    <property type="entry name" value="alpha/beta-Hydrolases"/>
    <property type="match status" value="1"/>
</dbReference>
<comment type="caution">
    <text evidence="1">The sequence shown here is derived from an EMBL/GenBank/DDBJ whole genome shotgun (WGS) entry which is preliminary data.</text>
</comment>
<dbReference type="RefSeq" id="WP_345632234.1">
    <property type="nucleotide sequence ID" value="NZ_BAABJR010000009.1"/>
</dbReference>
<evidence type="ECO:0008006" key="3">
    <source>
        <dbReference type="Google" id="ProtNLM"/>
    </source>
</evidence>
<dbReference type="InterPro" id="IPR029058">
    <property type="entry name" value="AB_hydrolase_fold"/>
</dbReference>
<sequence>MYEAAEKITMEQVRGVDVPAFLGVGGRETGPAAQALPLTAAALPDAHIIEYPELGHLGPLEDCTLVAKDALRHFAGILPGGS</sequence>
<reference evidence="2" key="1">
    <citation type="journal article" date="2019" name="Int. J. Syst. Evol. Microbiol.">
        <title>The Global Catalogue of Microorganisms (GCM) 10K type strain sequencing project: providing services to taxonomists for standard genome sequencing and annotation.</title>
        <authorList>
            <consortium name="The Broad Institute Genomics Platform"/>
            <consortium name="The Broad Institute Genome Sequencing Center for Infectious Disease"/>
            <person name="Wu L."/>
            <person name="Ma J."/>
        </authorList>
    </citation>
    <scope>NUCLEOTIDE SEQUENCE [LARGE SCALE GENOMIC DNA]</scope>
    <source>
        <strain evidence="2">JCM 18306</strain>
    </source>
</reference>
<evidence type="ECO:0000313" key="2">
    <source>
        <dbReference type="Proteomes" id="UP001499878"/>
    </source>
</evidence>
<keyword evidence="2" id="KW-1185">Reference proteome</keyword>
<proteinExistence type="predicted"/>
<dbReference type="EMBL" id="BAABJR010000009">
    <property type="protein sequence ID" value="GAA5210866.1"/>
    <property type="molecule type" value="Genomic_DNA"/>
</dbReference>
<gene>
    <name evidence="1" type="ORF">GCM10023323_40200</name>
</gene>
<dbReference type="Gene3D" id="3.40.50.1820">
    <property type="entry name" value="alpha/beta hydrolase"/>
    <property type="match status" value="1"/>
</dbReference>
<dbReference type="Proteomes" id="UP001499878">
    <property type="component" value="Unassembled WGS sequence"/>
</dbReference>
<evidence type="ECO:0000313" key="1">
    <source>
        <dbReference type="EMBL" id="GAA5210866.1"/>
    </source>
</evidence>